<accession>A0A143H8K4</accession>
<dbReference type="Proteomes" id="UP000076021">
    <property type="component" value="Chromosome"/>
</dbReference>
<keyword evidence="1" id="KW-0812">Transmembrane</keyword>
<dbReference type="RefSeq" id="WP_066784349.1">
    <property type="nucleotide sequence ID" value="NZ_CP014806.1"/>
</dbReference>
<keyword evidence="1" id="KW-1133">Transmembrane helix</keyword>
<protein>
    <recommendedName>
        <fullName evidence="4">DUF1275 family protein</fullName>
    </recommendedName>
</protein>
<keyword evidence="3" id="KW-1185">Reference proteome</keyword>
<reference evidence="2 3" key="1">
    <citation type="journal article" date="2016" name="Genome Announc.">
        <title>Whole-Genome Sequence of Rummeliibacillus stabekisii Strain PP9 Isolated from Antarctic Soil.</title>
        <authorList>
            <person name="da Mota F.F."/>
            <person name="Vollu R.E."/>
            <person name="Jurelevicius D."/>
            <person name="Seldin L."/>
        </authorList>
    </citation>
    <scope>NUCLEOTIDE SEQUENCE [LARGE SCALE GENOMIC DNA]</scope>
    <source>
        <strain evidence="2 3">PP9</strain>
    </source>
</reference>
<evidence type="ECO:0000313" key="3">
    <source>
        <dbReference type="Proteomes" id="UP000076021"/>
    </source>
</evidence>
<feature type="transmembrane region" description="Helical" evidence="1">
    <location>
        <begin position="200"/>
        <end position="219"/>
    </location>
</feature>
<sequence length="221" mass="25298">MSEKQKSSNRVITLLTIIAAFLMGFIDAYTFMAQNHVFASAQTGNMVTFAVKLFSGEWRQAARNIIVFFGFALGVFLGEIFLVKFAELRMLKYRLFLYFQAALLLLLAIYQLQLDTRLMGVLLGILSGYELTMFRKIRDTQVNNGIMTGNAKNLMNSLYRILFNKEKKAKSDFLNQLTVIVMFIFGVGIGTLVVQWHATYSLWFAFYLVCLSIVSMFFVKE</sequence>
<dbReference type="Pfam" id="PF06912">
    <property type="entry name" value="DUF1275"/>
    <property type="match status" value="1"/>
</dbReference>
<dbReference type="AlphaFoldDB" id="A0A143H8K4"/>
<dbReference type="KEGG" id="rst:ATY39_00705"/>
<feature type="transmembrane region" description="Helical" evidence="1">
    <location>
        <begin position="118"/>
        <end position="134"/>
    </location>
</feature>
<reference evidence="3" key="2">
    <citation type="submission" date="2016-03" db="EMBL/GenBank/DDBJ databases">
        <authorList>
            <person name="Ploux O."/>
        </authorList>
    </citation>
    <scope>NUCLEOTIDE SEQUENCE [LARGE SCALE GENOMIC DNA]</scope>
    <source>
        <strain evidence="3">PP9</strain>
    </source>
</reference>
<evidence type="ECO:0000256" key="1">
    <source>
        <dbReference type="SAM" id="Phobius"/>
    </source>
</evidence>
<feature type="transmembrane region" description="Helical" evidence="1">
    <location>
        <begin position="173"/>
        <end position="194"/>
    </location>
</feature>
<dbReference type="EMBL" id="CP014806">
    <property type="protein sequence ID" value="AMW98063.1"/>
    <property type="molecule type" value="Genomic_DNA"/>
</dbReference>
<keyword evidence="1" id="KW-0472">Membrane</keyword>
<dbReference type="STRING" id="241244.ATY39_00705"/>
<evidence type="ECO:0008006" key="4">
    <source>
        <dbReference type="Google" id="ProtNLM"/>
    </source>
</evidence>
<feature type="transmembrane region" description="Helical" evidence="1">
    <location>
        <begin position="12"/>
        <end position="32"/>
    </location>
</feature>
<name>A0A143H8K4_9BACL</name>
<feature type="transmembrane region" description="Helical" evidence="1">
    <location>
        <begin position="95"/>
        <end position="112"/>
    </location>
</feature>
<dbReference type="PANTHER" id="PTHR37314">
    <property type="entry name" value="SLR0142 PROTEIN"/>
    <property type="match status" value="1"/>
</dbReference>
<proteinExistence type="predicted"/>
<feature type="transmembrane region" description="Helical" evidence="1">
    <location>
        <begin position="65"/>
        <end position="83"/>
    </location>
</feature>
<dbReference type="PANTHER" id="PTHR37314:SF4">
    <property type="entry name" value="UPF0700 TRANSMEMBRANE PROTEIN YOAK"/>
    <property type="match status" value="1"/>
</dbReference>
<evidence type="ECO:0000313" key="2">
    <source>
        <dbReference type="EMBL" id="AMW98063.1"/>
    </source>
</evidence>
<gene>
    <name evidence="2" type="ORF">ATY39_00705</name>
</gene>
<organism evidence="2 3">
    <name type="scientific">Rummeliibacillus stabekisii</name>
    <dbReference type="NCBI Taxonomy" id="241244"/>
    <lineage>
        <taxon>Bacteria</taxon>
        <taxon>Bacillati</taxon>
        <taxon>Bacillota</taxon>
        <taxon>Bacilli</taxon>
        <taxon>Bacillales</taxon>
        <taxon>Caryophanaceae</taxon>
        <taxon>Rummeliibacillus</taxon>
    </lineage>
</organism>
<dbReference type="OrthoDB" id="7057004at2"/>
<dbReference type="InterPro" id="IPR010699">
    <property type="entry name" value="DUF1275"/>
</dbReference>